<proteinExistence type="predicted"/>
<evidence type="ECO:0000256" key="9">
    <source>
        <dbReference type="ARBA" id="ARBA00023136"/>
    </source>
</evidence>
<dbReference type="PANTHER" id="PTHR27008:SF585">
    <property type="entry name" value="PROTEIN KINASE DOMAIN-CONTAINING PROTEIN"/>
    <property type="match status" value="1"/>
</dbReference>
<dbReference type="GO" id="GO:0016020">
    <property type="term" value="C:membrane"/>
    <property type="evidence" value="ECO:0007669"/>
    <property type="project" value="UniProtKB-SubCell"/>
</dbReference>
<protein>
    <recommendedName>
        <fullName evidence="12">Protein kinase domain-containing protein</fullName>
    </recommendedName>
</protein>
<feature type="transmembrane region" description="Helical" evidence="11">
    <location>
        <begin position="606"/>
        <end position="628"/>
    </location>
</feature>
<dbReference type="GO" id="GO:0004672">
    <property type="term" value="F:protein kinase activity"/>
    <property type="evidence" value="ECO:0007669"/>
    <property type="project" value="InterPro"/>
</dbReference>
<dbReference type="PROSITE" id="PS50011">
    <property type="entry name" value="PROTEIN_KINASE_DOM"/>
    <property type="match status" value="1"/>
</dbReference>
<dbReference type="Gene3D" id="3.30.200.20">
    <property type="entry name" value="Phosphorylase Kinase, domain 1"/>
    <property type="match status" value="1"/>
</dbReference>
<dbReference type="EMBL" id="KI630264">
    <property type="protein sequence ID" value="EYU43327.1"/>
    <property type="molecule type" value="Genomic_DNA"/>
</dbReference>
<comment type="subcellular location">
    <subcellularLocation>
        <location evidence="1">Membrane</location>
    </subcellularLocation>
</comment>
<evidence type="ECO:0000256" key="1">
    <source>
        <dbReference type="ARBA" id="ARBA00004370"/>
    </source>
</evidence>
<evidence type="ECO:0000313" key="14">
    <source>
        <dbReference type="Proteomes" id="UP000030748"/>
    </source>
</evidence>
<organism evidence="13 14">
    <name type="scientific">Erythranthe guttata</name>
    <name type="common">Yellow monkey flower</name>
    <name type="synonym">Mimulus guttatus</name>
    <dbReference type="NCBI Taxonomy" id="4155"/>
    <lineage>
        <taxon>Eukaryota</taxon>
        <taxon>Viridiplantae</taxon>
        <taxon>Streptophyta</taxon>
        <taxon>Embryophyta</taxon>
        <taxon>Tracheophyta</taxon>
        <taxon>Spermatophyta</taxon>
        <taxon>Magnoliopsida</taxon>
        <taxon>eudicotyledons</taxon>
        <taxon>Gunneridae</taxon>
        <taxon>Pentapetalae</taxon>
        <taxon>asterids</taxon>
        <taxon>lamiids</taxon>
        <taxon>Lamiales</taxon>
        <taxon>Phrymaceae</taxon>
        <taxon>Erythranthe</taxon>
    </lineage>
</organism>
<feature type="domain" description="Protein kinase" evidence="12">
    <location>
        <begin position="553"/>
        <end position="887"/>
    </location>
</feature>
<dbReference type="InterPro" id="IPR032675">
    <property type="entry name" value="LRR_dom_sf"/>
</dbReference>
<dbReference type="Proteomes" id="UP000030748">
    <property type="component" value="Unassembled WGS sequence"/>
</dbReference>
<evidence type="ECO:0000256" key="3">
    <source>
        <dbReference type="ARBA" id="ARBA00022692"/>
    </source>
</evidence>
<dbReference type="GO" id="GO:0005524">
    <property type="term" value="F:ATP binding"/>
    <property type="evidence" value="ECO:0007669"/>
    <property type="project" value="UniProtKB-UniRule"/>
</dbReference>
<evidence type="ECO:0000256" key="4">
    <source>
        <dbReference type="ARBA" id="ARBA00022729"/>
    </source>
</evidence>
<dbReference type="InterPro" id="IPR017441">
    <property type="entry name" value="Protein_kinase_ATP_BS"/>
</dbReference>
<gene>
    <name evidence="13" type="ORF">MIMGU_mgv1a021297mg</name>
</gene>
<evidence type="ECO:0000256" key="11">
    <source>
        <dbReference type="SAM" id="Phobius"/>
    </source>
</evidence>
<accession>A0A022RS43</accession>
<evidence type="ECO:0000256" key="7">
    <source>
        <dbReference type="ARBA" id="ARBA00022840"/>
    </source>
</evidence>
<dbReference type="eggNOG" id="ENOG502QPYS">
    <property type="taxonomic scope" value="Eukaryota"/>
</dbReference>
<evidence type="ECO:0000313" key="13">
    <source>
        <dbReference type="EMBL" id="EYU43327.1"/>
    </source>
</evidence>
<dbReference type="SUPFAM" id="SSF56112">
    <property type="entry name" value="Protein kinase-like (PK-like)"/>
    <property type="match status" value="1"/>
</dbReference>
<dbReference type="InterPro" id="IPR000719">
    <property type="entry name" value="Prot_kinase_dom"/>
</dbReference>
<dbReference type="Gene3D" id="1.10.510.10">
    <property type="entry name" value="Transferase(Phosphotransferase) domain 1"/>
    <property type="match status" value="1"/>
</dbReference>
<keyword evidence="5" id="KW-0677">Repeat</keyword>
<evidence type="ECO:0000256" key="8">
    <source>
        <dbReference type="ARBA" id="ARBA00022989"/>
    </source>
</evidence>
<dbReference type="AlphaFoldDB" id="A0A022RS43"/>
<keyword evidence="7 10" id="KW-0067">ATP-binding</keyword>
<sequence length="887" mass="97768">MSSYCLMAADSSVCSWIGVTCSLRHSRVTAVNISYMGLSGTIPPQLGNLSFLVSLDFSFNFFGGVLPQQLSFLRRLKFISFRANTLSGEIPPWLGLLTKLEYFSLRNISFTGSIPTSLSKLTNLRLLSFAYNRLSGQIPSAIFNISTLESIFFSGNELSGSLPSGLPREISKIYQLGTLSLGFNNFTGFIPSNLFNMSNLQVLSLLTNSLSGSLPTNLDRGLPALEELYLFRNNLTGVIPDSITNCSKLIVLDIGRNNFTGFLPHFLGNLRMLERLSIFGNNLRTESTSLELSFITSLTNCRSLNVLSIADNPLNGIIPDSVGNLSTSLQYLFTYNCKIKGIIPAQIGNLTNLVKLSLYNNQLSGNIPPTLNHLQKLQGLDLQSNNLTASIPNGICDLNNLVILSLSQNKFSSRIPECLGNITSLRNLYLESNMLSSSIPLSMWRLKNMLELNLSSNSLTGFIPPEIGNLVSATSIDLSMNNLSDSIPSTIGNLKSLSYLSMAHNLLEDSIPETVGNIINLVSIDLSYNNLSGSIPKSLEVLQHLDYFNVSFNALRGEIPTGGSFENFTAESFKGNEALCGIPRFHVPLCNHNVSKHKSRMRRAHLALFILIGVVAFISLLSLVFIFVRYRRKNNTVEGIDELVPTVPERISYYELLQATEQFSETNLLGMGSFGSVYKAVLRDGNIFAVKVFNSLSKASSKSFEVECEVLRNIRHRNLTKVMSSCSNEDFKALPSNVLLDEEMVAHLSDFGIAKLMGEGESIVHTNTLATIGYIAPEYGLEGLVSTRCDVYSYGVMVMETFTRKRPSDDMFGEDLTLKSWVHSSLNNNESSSEVIDANVLNTENEQDFEKNVQCVSSVLELALRCCAESSGDRINMKEALAELQKK</sequence>
<dbReference type="GO" id="GO:0051707">
    <property type="term" value="P:response to other organism"/>
    <property type="evidence" value="ECO:0007669"/>
    <property type="project" value="UniProtKB-ARBA"/>
</dbReference>
<evidence type="ECO:0000256" key="10">
    <source>
        <dbReference type="PROSITE-ProRule" id="PRU10141"/>
    </source>
</evidence>
<reference evidence="13 14" key="1">
    <citation type="journal article" date="2013" name="Proc. Natl. Acad. Sci. U.S.A.">
        <title>Fine-scale variation in meiotic recombination in Mimulus inferred from population shotgun sequencing.</title>
        <authorList>
            <person name="Hellsten U."/>
            <person name="Wright K.M."/>
            <person name="Jenkins J."/>
            <person name="Shu S."/>
            <person name="Yuan Y."/>
            <person name="Wessler S.R."/>
            <person name="Schmutz J."/>
            <person name="Willis J.H."/>
            <person name="Rokhsar D.S."/>
        </authorList>
    </citation>
    <scope>NUCLEOTIDE SEQUENCE [LARGE SCALE GENOMIC DNA]</scope>
    <source>
        <strain evidence="14">cv. DUN x IM62</strain>
    </source>
</reference>
<keyword evidence="9 11" id="KW-0472">Membrane</keyword>
<dbReference type="Pfam" id="PF00560">
    <property type="entry name" value="LRR_1"/>
    <property type="match status" value="8"/>
</dbReference>
<dbReference type="Pfam" id="PF00069">
    <property type="entry name" value="Pkinase"/>
    <property type="match status" value="2"/>
</dbReference>
<feature type="binding site" evidence="10">
    <location>
        <position position="691"/>
    </location>
    <ligand>
        <name>ATP</name>
        <dbReference type="ChEBI" id="CHEBI:30616"/>
    </ligand>
</feature>
<dbReference type="InterPro" id="IPR001611">
    <property type="entry name" value="Leu-rich_rpt"/>
</dbReference>
<dbReference type="STRING" id="4155.A0A022RS43"/>
<evidence type="ECO:0000256" key="2">
    <source>
        <dbReference type="ARBA" id="ARBA00022614"/>
    </source>
</evidence>
<keyword evidence="6 10" id="KW-0547">Nucleotide-binding</keyword>
<keyword evidence="3 11" id="KW-0812">Transmembrane</keyword>
<keyword evidence="2" id="KW-0433">Leucine-rich repeat</keyword>
<dbReference type="PROSITE" id="PS00107">
    <property type="entry name" value="PROTEIN_KINASE_ATP"/>
    <property type="match status" value="1"/>
</dbReference>
<name>A0A022RS43_ERYGU</name>
<evidence type="ECO:0000256" key="6">
    <source>
        <dbReference type="ARBA" id="ARBA00022741"/>
    </source>
</evidence>
<dbReference type="InterPro" id="IPR051809">
    <property type="entry name" value="Plant_receptor-like_S/T_kinase"/>
</dbReference>
<dbReference type="SMART" id="SM00365">
    <property type="entry name" value="LRR_SD22"/>
    <property type="match status" value="4"/>
</dbReference>
<dbReference type="Gene3D" id="3.80.10.10">
    <property type="entry name" value="Ribonuclease Inhibitor"/>
    <property type="match status" value="4"/>
</dbReference>
<keyword evidence="14" id="KW-1185">Reference proteome</keyword>
<dbReference type="PANTHER" id="PTHR27008">
    <property type="entry name" value="OS04G0122200 PROTEIN"/>
    <property type="match status" value="1"/>
</dbReference>
<dbReference type="InterPro" id="IPR011009">
    <property type="entry name" value="Kinase-like_dom_sf"/>
</dbReference>
<dbReference type="FunFam" id="3.80.10.10:FF:000400">
    <property type="entry name" value="Nuclear pore complex protein NUP107"/>
    <property type="match status" value="1"/>
</dbReference>
<feature type="non-terminal residue" evidence="13">
    <location>
        <position position="887"/>
    </location>
</feature>
<keyword evidence="8 11" id="KW-1133">Transmembrane helix</keyword>
<dbReference type="InterPro" id="IPR003591">
    <property type="entry name" value="Leu-rich_rpt_typical-subtyp"/>
</dbReference>
<keyword evidence="4" id="KW-0732">Signal</keyword>
<dbReference type="FunFam" id="3.80.10.10:FF:000317">
    <property type="entry name" value="Inactive leucine-rich repeat receptor-like protein kinase"/>
    <property type="match status" value="1"/>
</dbReference>
<dbReference type="GO" id="GO:0006952">
    <property type="term" value="P:defense response"/>
    <property type="evidence" value="ECO:0007669"/>
    <property type="project" value="UniProtKB-ARBA"/>
</dbReference>
<evidence type="ECO:0000256" key="5">
    <source>
        <dbReference type="ARBA" id="ARBA00022737"/>
    </source>
</evidence>
<evidence type="ECO:0000259" key="12">
    <source>
        <dbReference type="PROSITE" id="PS50011"/>
    </source>
</evidence>
<dbReference type="SUPFAM" id="SSF52058">
    <property type="entry name" value="L domain-like"/>
    <property type="match status" value="2"/>
</dbReference>
<dbReference type="Pfam" id="PF13855">
    <property type="entry name" value="LRR_8"/>
    <property type="match status" value="1"/>
</dbReference>
<dbReference type="SMART" id="SM00369">
    <property type="entry name" value="LRR_TYP"/>
    <property type="match status" value="7"/>
</dbReference>